<evidence type="ECO:0000256" key="1">
    <source>
        <dbReference type="SAM" id="MobiDB-lite"/>
    </source>
</evidence>
<gene>
    <name evidence="2" type="ORF">APAL1065_LOCUS21674</name>
</gene>
<protein>
    <submittedName>
        <fullName evidence="2">Uncharacterized protein</fullName>
    </submittedName>
</protein>
<name>A0A7S2YMS5_9STRA</name>
<dbReference type="EMBL" id="HBHT01032251">
    <property type="protein sequence ID" value="CAD9984467.1"/>
    <property type="molecule type" value="Transcribed_RNA"/>
</dbReference>
<evidence type="ECO:0000313" key="2">
    <source>
        <dbReference type="EMBL" id="CAD9984467.1"/>
    </source>
</evidence>
<feature type="region of interest" description="Disordered" evidence="1">
    <location>
        <begin position="288"/>
        <end position="307"/>
    </location>
</feature>
<organism evidence="2">
    <name type="scientific">Entomoneis paludosa</name>
    <dbReference type="NCBI Taxonomy" id="265537"/>
    <lineage>
        <taxon>Eukaryota</taxon>
        <taxon>Sar</taxon>
        <taxon>Stramenopiles</taxon>
        <taxon>Ochrophyta</taxon>
        <taxon>Bacillariophyta</taxon>
        <taxon>Bacillariophyceae</taxon>
        <taxon>Bacillariophycidae</taxon>
        <taxon>Entomoneidaceae</taxon>
        <taxon>Entomoneis</taxon>
    </lineage>
</organism>
<sequence>MVQFGALQIQLVQAINKEPFKEHTSANGDVYVEVEPDVEYFLSVHKTSVTDSHLYVKYQIDDETLDFCSIFPRYLNDEKRFIGLYQEKKGGGSDKALKFVLPPTIERRRSDFDPRELVGSIRIDISEAVVGSVRSHHHDFNENHSEQSVRPKTVTIPAKSPQLKEKVVRSAGGDFRTDPVPVPEKAGVSVRFEPGSPLGSLTLRYCCAKGLLEAGILQSADIWRFLREEKPADPCYELNVQPKRQKIHCENGTVKDVDLFDFSEVPDGTPVLKPKVWCVLRQIDKPNQSDPRATPVTPPFTNTERHA</sequence>
<dbReference type="AlphaFoldDB" id="A0A7S2YMS5"/>
<accession>A0A7S2YMS5</accession>
<reference evidence="2" key="1">
    <citation type="submission" date="2021-01" db="EMBL/GenBank/DDBJ databases">
        <authorList>
            <person name="Corre E."/>
            <person name="Pelletier E."/>
            <person name="Niang G."/>
            <person name="Scheremetjew M."/>
            <person name="Finn R."/>
            <person name="Kale V."/>
            <person name="Holt S."/>
            <person name="Cochrane G."/>
            <person name="Meng A."/>
            <person name="Brown T."/>
            <person name="Cohen L."/>
        </authorList>
    </citation>
    <scope>NUCLEOTIDE SEQUENCE</scope>
    <source>
        <strain evidence="2">CCMP125</strain>
    </source>
</reference>
<proteinExistence type="predicted"/>